<dbReference type="InterPro" id="IPR003583">
    <property type="entry name" value="Hlx-hairpin-Hlx_DNA-bd_motif"/>
</dbReference>
<dbReference type="Pfam" id="PF12836">
    <property type="entry name" value="HHH_3"/>
    <property type="match status" value="1"/>
</dbReference>
<gene>
    <name evidence="2" type="ORF">Q8P09_04955</name>
</gene>
<comment type="caution">
    <text evidence="2">The sequence shown here is derived from an EMBL/GenBank/DDBJ whole genome shotgun (WGS) entry which is preliminary data.</text>
</comment>
<dbReference type="InterPro" id="IPR004509">
    <property type="entry name" value="Competence_ComEA_HhH"/>
</dbReference>
<keyword evidence="3" id="KW-1185">Reference proteome</keyword>
<accession>A0ABT9HFG4</accession>
<name>A0ABT9HFG4_9GAMM</name>
<dbReference type="PANTHER" id="PTHR21180:SF32">
    <property type="entry name" value="ENDONUCLEASE_EXONUCLEASE_PHOSPHATASE FAMILY DOMAIN-CONTAINING PROTEIN 1"/>
    <property type="match status" value="1"/>
</dbReference>
<reference evidence="2 3" key="1">
    <citation type="submission" date="2023-08" db="EMBL/GenBank/DDBJ databases">
        <authorList>
            <person name="Kumar R."/>
        </authorList>
    </citation>
    <scope>NUCLEOTIDE SEQUENCE [LARGE SCALE GENOMIC DNA]</scope>
    <source>
        <strain evidence="2 3">LUR13</strain>
    </source>
</reference>
<evidence type="ECO:0000313" key="2">
    <source>
        <dbReference type="EMBL" id="MDP4544427.1"/>
    </source>
</evidence>
<organism evidence="2 3">
    <name type="scientific">Psychrobacter faecalis</name>
    <dbReference type="NCBI Taxonomy" id="180588"/>
    <lineage>
        <taxon>Bacteria</taxon>
        <taxon>Pseudomonadati</taxon>
        <taxon>Pseudomonadota</taxon>
        <taxon>Gammaproteobacteria</taxon>
        <taxon>Moraxellales</taxon>
        <taxon>Moraxellaceae</taxon>
        <taxon>Psychrobacter</taxon>
    </lineage>
</organism>
<dbReference type="Proteomes" id="UP001228171">
    <property type="component" value="Unassembled WGS sequence"/>
</dbReference>
<dbReference type="SMART" id="SM00278">
    <property type="entry name" value="HhH1"/>
    <property type="match status" value="2"/>
</dbReference>
<feature type="domain" description="Helix-hairpin-helix DNA-binding motif class 1" evidence="1">
    <location>
        <begin position="79"/>
        <end position="98"/>
    </location>
</feature>
<keyword evidence="2" id="KW-0238">DNA-binding</keyword>
<dbReference type="GO" id="GO:0003677">
    <property type="term" value="F:DNA binding"/>
    <property type="evidence" value="ECO:0007669"/>
    <property type="project" value="UniProtKB-KW"/>
</dbReference>
<dbReference type="InterPro" id="IPR010994">
    <property type="entry name" value="RuvA_2-like"/>
</dbReference>
<feature type="domain" description="Helix-hairpin-helix DNA-binding motif class 1" evidence="1">
    <location>
        <begin position="109"/>
        <end position="128"/>
    </location>
</feature>
<evidence type="ECO:0000313" key="3">
    <source>
        <dbReference type="Proteomes" id="UP001228171"/>
    </source>
</evidence>
<dbReference type="PANTHER" id="PTHR21180">
    <property type="entry name" value="ENDONUCLEASE/EXONUCLEASE/PHOSPHATASE FAMILY DOMAIN-CONTAINING PROTEIN 1"/>
    <property type="match status" value="1"/>
</dbReference>
<dbReference type="RefSeq" id="WP_068407812.1">
    <property type="nucleotide sequence ID" value="NZ_CAJGYS010000002.1"/>
</dbReference>
<evidence type="ECO:0000259" key="1">
    <source>
        <dbReference type="SMART" id="SM00278"/>
    </source>
</evidence>
<dbReference type="SUPFAM" id="SSF47781">
    <property type="entry name" value="RuvA domain 2-like"/>
    <property type="match status" value="1"/>
</dbReference>
<dbReference type="EMBL" id="JAVAJI010000006">
    <property type="protein sequence ID" value="MDP4544427.1"/>
    <property type="molecule type" value="Genomic_DNA"/>
</dbReference>
<protein>
    <submittedName>
        <fullName evidence="2">ComEA family DNA-binding protein</fullName>
    </submittedName>
</protein>
<dbReference type="InterPro" id="IPR051675">
    <property type="entry name" value="Endo/Exo/Phosphatase_dom_1"/>
</dbReference>
<proteinExistence type="predicted"/>
<sequence length="133" mass="14735">MNATNKSLFIKWQHANLFKNAAVFLVGIFSIMVMLSHPVFAAPCFDNAKSAYHYLLTQEAAQSQARNQTNININRATEAELVALNGIGSSKAQAIILYREMFGGFKTVDELTKVKGIGAKTVEKNRQRLSVQD</sequence>
<dbReference type="Gene3D" id="1.10.150.280">
    <property type="entry name" value="AF1531-like domain"/>
    <property type="match status" value="1"/>
</dbReference>
<dbReference type="NCBIfam" id="TIGR00426">
    <property type="entry name" value="competence protein ComEA helix-hairpin-helix repeat region"/>
    <property type="match status" value="1"/>
</dbReference>